<name>A0AAE0UDW0_SORBR</name>
<dbReference type="Proteomes" id="UP001281003">
    <property type="component" value="Unassembled WGS sequence"/>
</dbReference>
<sequence length="202" mass="23583">MSSRQPPNLGPRLHLKIHKPFHNPYHTPIPFPSSFAHLLSSVSNLLHLEDYSYSSGGGSLAARRREVRFRFEHRIRLPTSNGGGRVSSTMVELTERNFRVVREELLRMGARRRRVQGVVEVWWFVGSRWVLDRLEDEAEDEAEDAAEEAEEVAREWFGDRQGLGRQQTGGRIDWERERRWWVENQLVGLWDMMADVDDMGED</sequence>
<reference evidence="1" key="1">
    <citation type="journal article" date="2023" name="Mol. Phylogenet. Evol.">
        <title>Genome-scale phylogeny and comparative genomics of the fungal order Sordariales.</title>
        <authorList>
            <person name="Hensen N."/>
            <person name="Bonometti L."/>
            <person name="Westerberg I."/>
            <person name="Brannstrom I.O."/>
            <person name="Guillou S."/>
            <person name="Cros-Aarteil S."/>
            <person name="Calhoun S."/>
            <person name="Haridas S."/>
            <person name="Kuo A."/>
            <person name="Mondo S."/>
            <person name="Pangilinan J."/>
            <person name="Riley R."/>
            <person name="LaButti K."/>
            <person name="Andreopoulos B."/>
            <person name="Lipzen A."/>
            <person name="Chen C."/>
            <person name="Yan M."/>
            <person name="Daum C."/>
            <person name="Ng V."/>
            <person name="Clum A."/>
            <person name="Steindorff A."/>
            <person name="Ohm R.A."/>
            <person name="Martin F."/>
            <person name="Silar P."/>
            <person name="Natvig D.O."/>
            <person name="Lalanne C."/>
            <person name="Gautier V."/>
            <person name="Ament-Velasquez S.L."/>
            <person name="Kruys A."/>
            <person name="Hutchinson M.I."/>
            <person name="Powell A.J."/>
            <person name="Barry K."/>
            <person name="Miller A.N."/>
            <person name="Grigoriev I.V."/>
            <person name="Debuchy R."/>
            <person name="Gladieux P."/>
            <person name="Hiltunen Thoren M."/>
            <person name="Johannesson H."/>
        </authorList>
    </citation>
    <scope>NUCLEOTIDE SEQUENCE</scope>
    <source>
        <strain evidence="1">FGSC 1904</strain>
    </source>
</reference>
<accession>A0AAE0UDW0</accession>
<protein>
    <submittedName>
        <fullName evidence="1">Uncharacterized protein</fullName>
    </submittedName>
</protein>
<dbReference type="EMBL" id="JAUTDP010000003">
    <property type="protein sequence ID" value="KAK3400581.1"/>
    <property type="molecule type" value="Genomic_DNA"/>
</dbReference>
<dbReference type="AlphaFoldDB" id="A0AAE0UDW0"/>
<comment type="caution">
    <text evidence="1">The sequence shown here is derived from an EMBL/GenBank/DDBJ whole genome shotgun (WGS) entry which is preliminary data.</text>
</comment>
<proteinExistence type="predicted"/>
<gene>
    <name evidence="1" type="ORF">B0T20DRAFT_467425</name>
</gene>
<evidence type="ECO:0000313" key="2">
    <source>
        <dbReference type="Proteomes" id="UP001281003"/>
    </source>
</evidence>
<evidence type="ECO:0000313" key="1">
    <source>
        <dbReference type="EMBL" id="KAK3400581.1"/>
    </source>
</evidence>
<reference evidence="1" key="2">
    <citation type="submission" date="2023-07" db="EMBL/GenBank/DDBJ databases">
        <authorList>
            <consortium name="Lawrence Berkeley National Laboratory"/>
            <person name="Haridas S."/>
            <person name="Hensen N."/>
            <person name="Bonometti L."/>
            <person name="Westerberg I."/>
            <person name="Brannstrom I.O."/>
            <person name="Guillou S."/>
            <person name="Cros-Aarteil S."/>
            <person name="Calhoun S."/>
            <person name="Kuo A."/>
            <person name="Mondo S."/>
            <person name="Pangilinan J."/>
            <person name="Riley R."/>
            <person name="LaButti K."/>
            <person name="Andreopoulos B."/>
            <person name="Lipzen A."/>
            <person name="Chen C."/>
            <person name="Yanf M."/>
            <person name="Daum C."/>
            <person name="Ng V."/>
            <person name="Clum A."/>
            <person name="Steindorff A."/>
            <person name="Ohm R."/>
            <person name="Martin F."/>
            <person name="Silar P."/>
            <person name="Natvig D."/>
            <person name="Lalanne C."/>
            <person name="Gautier V."/>
            <person name="Ament-velasquez S.L."/>
            <person name="Kruys A."/>
            <person name="Hutchinson M.I."/>
            <person name="Powell A.J."/>
            <person name="Barry K."/>
            <person name="Miller A.N."/>
            <person name="Grigoriev I.V."/>
            <person name="Debuchy R."/>
            <person name="Gladieux P."/>
            <person name="Thoren M.H."/>
            <person name="Johannesson H."/>
        </authorList>
    </citation>
    <scope>NUCLEOTIDE SEQUENCE</scope>
    <source>
        <strain evidence="1">FGSC 1904</strain>
    </source>
</reference>
<organism evidence="1 2">
    <name type="scientific">Sordaria brevicollis</name>
    <dbReference type="NCBI Taxonomy" id="83679"/>
    <lineage>
        <taxon>Eukaryota</taxon>
        <taxon>Fungi</taxon>
        <taxon>Dikarya</taxon>
        <taxon>Ascomycota</taxon>
        <taxon>Pezizomycotina</taxon>
        <taxon>Sordariomycetes</taxon>
        <taxon>Sordariomycetidae</taxon>
        <taxon>Sordariales</taxon>
        <taxon>Sordariaceae</taxon>
        <taxon>Sordaria</taxon>
    </lineage>
</organism>
<keyword evidence="2" id="KW-1185">Reference proteome</keyword>